<dbReference type="GO" id="GO:0046872">
    <property type="term" value="F:metal ion binding"/>
    <property type="evidence" value="ECO:0007669"/>
    <property type="project" value="UniProtKB-KW"/>
</dbReference>
<comment type="cofactor">
    <cofactor evidence="1">
        <name>[4Fe-4S] cluster</name>
        <dbReference type="ChEBI" id="CHEBI:49883"/>
    </cofactor>
</comment>
<dbReference type="Gene3D" id="3.20.20.70">
    <property type="entry name" value="Aldolase class I"/>
    <property type="match status" value="1"/>
</dbReference>
<keyword evidence="8" id="KW-1185">Reference proteome</keyword>
<evidence type="ECO:0000313" key="7">
    <source>
        <dbReference type="EMBL" id="MQX53571.1"/>
    </source>
</evidence>
<dbReference type="EMBL" id="WIRE01000001">
    <property type="protein sequence ID" value="MQX53571.1"/>
    <property type="molecule type" value="Genomic_DNA"/>
</dbReference>
<dbReference type="PROSITE" id="PS51918">
    <property type="entry name" value="RADICAL_SAM"/>
    <property type="match status" value="1"/>
</dbReference>
<dbReference type="SFLD" id="SFLDG01067">
    <property type="entry name" value="SPASM/twitch_domain_containing"/>
    <property type="match status" value="1"/>
</dbReference>
<dbReference type="SFLD" id="SFLDG01384">
    <property type="entry name" value="thioether_bond_formation_requi"/>
    <property type="match status" value="1"/>
</dbReference>
<evidence type="ECO:0000259" key="6">
    <source>
        <dbReference type="PROSITE" id="PS51918"/>
    </source>
</evidence>
<dbReference type="SFLD" id="SFLDG01386">
    <property type="entry name" value="main_SPASM_domain-containing"/>
    <property type="match status" value="1"/>
</dbReference>
<dbReference type="InterPro" id="IPR058240">
    <property type="entry name" value="rSAM_sf"/>
</dbReference>
<reference evidence="7 8" key="1">
    <citation type="submission" date="2019-10" db="EMBL/GenBank/DDBJ databases">
        <title>Alcanivorax sp.PA15-N-34 draft genome sequence.</title>
        <authorList>
            <person name="Liao X."/>
            <person name="Shao Z."/>
        </authorList>
    </citation>
    <scope>NUCLEOTIDE SEQUENCE [LARGE SCALE GENOMIC DNA]</scope>
    <source>
        <strain evidence="7 8">PA15-N-34</strain>
    </source>
</reference>
<dbReference type="GO" id="GO:0016491">
    <property type="term" value="F:oxidoreductase activity"/>
    <property type="evidence" value="ECO:0007669"/>
    <property type="project" value="InterPro"/>
</dbReference>
<dbReference type="AlphaFoldDB" id="A0A6N7LZ86"/>
<dbReference type="PANTHER" id="PTHR43273:SF8">
    <property type="entry name" value="RADICAL SAM DOMAIN PROTEIN"/>
    <property type="match status" value="1"/>
</dbReference>
<gene>
    <name evidence="7" type="primary">hxsB</name>
    <name evidence="7" type="ORF">GFN93_09945</name>
</gene>
<dbReference type="Pfam" id="PF04055">
    <property type="entry name" value="Radical_SAM"/>
    <property type="match status" value="1"/>
</dbReference>
<dbReference type="GO" id="GO:0051536">
    <property type="term" value="F:iron-sulfur cluster binding"/>
    <property type="evidence" value="ECO:0007669"/>
    <property type="project" value="UniProtKB-KW"/>
</dbReference>
<dbReference type="InterPro" id="IPR023867">
    <property type="entry name" value="Sulphatase_maturase_rSAM"/>
</dbReference>
<dbReference type="Proteomes" id="UP000469421">
    <property type="component" value="Unassembled WGS sequence"/>
</dbReference>
<accession>A0A6N7LZ86</accession>
<evidence type="ECO:0000256" key="2">
    <source>
        <dbReference type="ARBA" id="ARBA00022691"/>
    </source>
</evidence>
<dbReference type="PANTHER" id="PTHR43273">
    <property type="entry name" value="ANAEROBIC SULFATASE-MATURATING ENZYME HOMOLOG ASLB-RELATED"/>
    <property type="match status" value="1"/>
</dbReference>
<organism evidence="7 8">
    <name type="scientific">Alcanivorax sediminis</name>
    <dbReference type="NCBI Taxonomy" id="2663008"/>
    <lineage>
        <taxon>Bacteria</taxon>
        <taxon>Pseudomonadati</taxon>
        <taxon>Pseudomonadota</taxon>
        <taxon>Gammaproteobacteria</taxon>
        <taxon>Oceanospirillales</taxon>
        <taxon>Alcanivoracaceae</taxon>
        <taxon>Alcanivorax</taxon>
    </lineage>
</organism>
<dbReference type="SUPFAM" id="SSF102114">
    <property type="entry name" value="Radical SAM enzymes"/>
    <property type="match status" value="1"/>
</dbReference>
<dbReference type="CDD" id="cd01335">
    <property type="entry name" value="Radical_SAM"/>
    <property type="match status" value="1"/>
</dbReference>
<dbReference type="NCBIfam" id="TIGR03978">
    <property type="entry name" value="rSAM_paired_1"/>
    <property type="match status" value="1"/>
</dbReference>
<dbReference type="InterPro" id="IPR013785">
    <property type="entry name" value="Aldolase_TIM"/>
</dbReference>
<keyword evidence="5" id="KW-0411">Iron-sulfur</keyword>
<dbReference type="SFLD" id="SFLDS00029">
    <property type="entry name" value="Radical_SAM"/>
    <property type="match status" value="1"/>
</dbReference>
<sequence length="465" mass="52578">MNIMPFNFEELECGDYFISNSAGFHDVVTKNYLLDLVHSSTTGCKFNDNKLKSKLFIASDRDVEVATYSLASGTAKKIVNDMLFNPTYMIVPTLRCDHACTYCQVSRASIGAKKYDMPERYIENIIKKIVKLSDPPYKIEIQGGEPLVRFDLIKKIYDEALRVIGSGAFEMVIATSLSLLDRCIVNWSKGRDVFFSVSLDGSKVIHNKSRILSDGGSFEKARNGIKWIIEELGADKISTVTTVTKELLKNPDSLVDAHKELGIRGIFVRPISPYGFADGREGESYTIKEYMDFYRRLFERIKVECLSGLPMFEYSASVHVRRVMNPGFSQYADLKSPGGFVFNSILFDFDGKMYGSDEARMLQRVLPNVDFSFGKVDEGLTKNNPIYEHIISNSFNFIHPGCDNCAYQPFCGVDACQNISQQGEPVGDKSISLFCNYHKEMFGYIINEYYSDPASRKILDEWCHG</sequence>
<feature type="domain" description="Radical SAM core" evidence="6">
    <location>
        <begin position="82"/>
        <end position="310"/>
    </location>
</feature>
<keyword evidence="3" id="KW-0479">Metal-binding</keyword>
<name>A0A6N7LZ86_9GAMM</name>
<keyword evidence="2" id="KW-0949">S-adenosyl-L-methionine</keyword>
<proteinExistence type="predicted"/>
<evidence type="ECO:0000256" key="4">
    <source>
        <dbReference type="ARBA" id="ARBA00023004"/>
    </source>
</evidence>
<evidence type="ECO:0000256" key="5">
    <source>
        <dbReference type="ARBA" id="ARBA00023014"/>
    </source>
</evidence>
<evidence type="ECO:0000313" key="8">
    <source>
        <dbReference type="Proteomes" id="UP000469421"/>
    </source>
</evidence>
<dbReference type="RefSeq" id="WP_153500949.1">
    <property type="nucleotide sequence ID" value="NZ_WIRE01000001.1"/>
</dbReference>
<keyword evidence="4" id="KW-0408">Iron</keyword>
<dbReference type="InterPro" id="IPR007197">
    <property type="entry name" value="rSAM"/>
</dbReference>
<protein>
    <submittedName>
        <fullName evidence="7">His-Xaa-Ser system radical SAM maturase HxsB</fullName>
    </submittedName>
</protein>
<evidence type="ECO:0000256" key="3">
    <source>
        <dbReference type="ARBA" id="ARBA00022723"/>
    </source>
</evidence>
<dbReference type="InterPro" id="IPR024023">
    <property type="entry name" value="rSAM_paired_HxsB"/>
</dbReference>
<evidence type="ECO:0000256" key="1">
    <source>
        <dbReference type="ARBA" id="ARBA00001966"/>
    </source>
</evidence>
<comment type="caution">
    <text evidence="7">The sequence shown here is derived from an EMBL/GenBank/DDBJ whole genome shotgun (WGS) entry which is preliminary data.</text>
</comment>